<organism evidence="8 9">
    <name type="scientific">Nocardia albiluteola</name>
    <dbReference type="NCBI Taxonomy" id="2842303"/>
    <lineage>
        <taxon>Bacteria</taxon>
        <taxon>Bacillati</taxon>
        <taxon>Actinomycetota</taxon>
        <taxon>Actinomycetes</taxon>
        <taxon>Mycobacteriales</taxon>
        <taxon>Nocardiaceae</taxon>
        <taxon>Nocardia</taxon>
    </lineage>
</organism>
<feature type="transmembrane region" description="Helical" evidence="6">
    <location>
        <begin position="286"/>
        <end position="311"/>
    </location>
</feature>
<dbReference type="Gene3D" id="1.20.1250.20">
    <property type="entry name" value="MFS general substrate transporter like domains"/>
    <property type="match status" value="2"/>
</dbReference>
<feature type="transmembrane region" description="Helical" evidence="6">
    <location>
        <begin position="151"/>
        <end position="176"/>
    </location>
</feature>
<keyword evidence="4 6" id="KW-1133">Transmembrane helix</keyword>
<dbReference type="CDD" id="cd17319">
    <property type="entry name" value="MFS_ExuT_GudP_like"/>
    <property type="match status" value="1"/>
</dbReference>
<dbReference type="Proteomes" id="UP000733379">
    <property type="component" value="Unassembled WGS sequence"/>
</dbReference>
<dbReference type="EMBL" id="JAHKNI010000001">
    <property type="protein sequence ID" value="MBU3060474.1"/>
    <property type="molecule type" value="Genomic_DNA"/>
</dbReference>
<feature type="transmembrane region" description="Helical" evidence="6">
    <location>
        <begin position="255"/>
        <end position="280"/>
    </location>
</feature>
<dbReference type="InterPro" id="IPR011701">
    <property type="entry name" value="MFS"/>
</dbReference>
<evidence type="ECO:0000256" key="5">
    <source>
        <dbReference type="ARBA" id="ARBA00023136"/>
    </source>
</evidence>
<sequence>MNTDIPGGSVLDDRARKRLWRKVALRILPLVGVAYIISYIDRANLGYIAKPMSSDLGLSSAQLGLAAGLFFIGYVLVEVPSNMMLRKFGARLWISRIVITWGMVTALTGAVHSPGQLYLARIALGFAEAGLAAGILLYLTQWFPNKQRSWAMSAFFLTIPLSGVIGAPIAAVLLQWGRAVLGIAGWRSLFLVEGLVTVGIGIIVLLLLPNRPQDATWLTEFERDHISAILAEEAENHQDRGALSGMTEALTSRRVWALAMAFFAVVFGLYPLAFFLPAMISSFTQAVGSGISSVLLAAIPSAVAIVVMLAWSPVARHRTAVFSTAVPMAIGALGLLAATMTHSGPLFILAVCASVSGIYVAMAQFWRIPPVTLTGAAAAAGIGLINSVSNLSGFIGPYVTGAIKTATGSYTYALLMIAAVMACGLAILLTVGRRAETAARTTATHEVGA</sequence>
<dbReference type="PANTHER" id="PTHR43791:SF36">
    <property type="entry name" value="TRANSPORTER, PUTATIVE (AFU_ORTHOLOGUE AFUA_6G08340)-RELATED"/>
    <property type="match status" value="1"/>
</dbReference>
<gene>
    <name evidence="8" type="ORF">KO481_02920</name>
</gene>
<comment type="caution">
    <text evidence="8">The sequence shown here is derived from an EMBL/GenBank/DDBJ whole genome shotgun (WGS) entry which is preliminary data.</text>
</comment>
<feature type="transmembrane region" description="Helical" evidence="6">
    <location>
        <begin position="320"/>
        <end position="340"/>
    </location>
</feature>
<keyword evidence="5 6" id="KW-0472">Membrane</keyword>
<feature type="transmembrane region" description="Helical" evidence="6">
    <location>
        <begin position="23"/>
        <end position="40"/>
    </location>
</feature>
<evidence type="ECO:0000256" key="1">
    <source>
        <dbReference type="ARBA" id="ARBA00004651"/>
    </source>
</evidence>
<feature type="transmembrane region" description="Helical" evidence="6">
    <location>
        <begin position="373"/>
        <end position="398"/>
    </location>
</feature>
<comment type="subcellular location">
    <subcellularLocation>
        <location evidence="1">Cell membrane</location>
        <topology evidence="1">Multi-pass membrane protein</topology>
    </subcellularLocation>
</comment>
<feature type="transmembrane region" description="Helical" evidence="6">
    <location>
        <begin position="410"/>
        <end position="431"/>
    </location>
</feature>
<proteinExistence type="predicted"/>
<feature type="transmembrane region" description="Helical" evidence="6">
    <location>
        <begin position="188"/>
        <end position="208"/>
    </location>
</feature>
<name>A0ABS6AR32_9NOCA</name>
<dbReference type="InterPro" id="IPR020846">
    <property type="entry name" value="MFS_dom"/>
</dbReference>
<evidence type="ECO:0000313" key="9">
    <source>
        <dbReference type="Proteomes" id="UP000733379"/>
    </source>
</evidence>
<keyword evidence="2" id="KW-0813">Transport</keyword>
<dbReference type="Pfam" id="PF07690">
    <property type="entry name" value="MFS_1"/>
    <property type="match status" value="1"/>
</dbReference>
<dbReference type="InterPro" id="IPR036259">
    <property type="entry name" value="MFS_trans_sf"/>
</dbReference>
<feature type="transmembrane region" description="Helical" evidence="6">
    <location>
        <begin position="118"/>
        <end position="139"/>
    </location>
</feature>
<feature type="transmembrane region" description="Helical" evidence="6">
    <location>
        <begin position="93"/>
        <end position="112"/>
    </location>
</feature>
<evidence type="ECO:0000256" key="4">
    <source>
        <dbReference type="ARBA" id="ARBA00022989"/>
    </source>
</evidence>
<evidence type="ECO:0000259" key="7">
    <source>
        <dbReference type="PROSITE" id="PS50850"/>
    </source>
</evidence>
<evidence type="ECO:0000256" key="2">
    <source>
        <dbReference type="ARBA" id="ARBA00022448"/>
    </source>
</evidence>
<dbReference type="SUPFAM" id="SSF103473">
    <property type="entry name" value="MFS general substrate transporter"/>
    <property type="match status" value="1"/>
</dbReference>
<dbReference type="PROSITE" id="PS50850">
    <property type="entry name" value="MFS"/>
    <property type="match status" value="1"/>
</dbReference>
<dbReference type="PANTHER" id="PTHR43791">
    <property type="entry name" value="PERMEASE-RELATED"/>
    <property type="match status" value="1"/>
</dbReference>
<feature type="domain" description="Major facilitator superfamily (MFS) profile" evidence="7">
    <location>
        <begin position="27"/>
        <end position="436"/>
    </location>
</feature>
<keyword evidence="9" id="KW-1185">Reference proteome</keyword>
<protein>
    <submittedName>
        <fullName evidence="8">MFS transporter</fullName>
    </submittedName>
</protein>
<feature type="transmembrane region" description="Helical" evidence="6">
    <location>
        <begin position="60"/>
        <end position="81"/>
    </location>
</feature>
<dbReference type="RefSeq" id="WP_215915337.1">
    <property type="nucleotide sequence ID" value="NZ_JAHKNI010000001.1"/>
</dbReference>
<feature type="transmembrane region" description="Helical" evidence="6">
    <location>
        <begin position="346"/>
        <end position="366"/>
    </location>
</feature>
<keyword evidence="3 6" id="KW-0812">Transmembrane</keyword>
<reference evidence="8 9" key="1">
    <citation type="submission" date="2021-06" db="EMBL/GenBank/DDBJ databases">
        <title>Actinomycetes sequencing.</title>
        <authorList>
            <person name="Shan Q."/>
        </authorList>
    </citation>
    <scope>NUCLEOTIDE SEQUENCE [LARGE SCALE GENOMIC DNA]</scope>
    <source>
        <strain evidence="8 9">NEAU-G5</strain>
    </source>
</reference>
<evidence type="ECO:0000313" key="8">
    <source>
        <dbReference type="EMBL" id="MBU3060474.1"/>
    </source>
</evidence>
<evidence type="ECO:0000256" key="6">
    <source>
        <dbReference type="SAM" id="Phobius"/>
    </source>
</evidence>
<accession>A0ABS6AR32</accession>
<evidence type="ECO:0000256" key="3">
    <source>
        <dbReference type="ARBA" id="ARBA00022692"/>
    </source>
</evidence>